<protein>
    <submittedName>
        <fullName evidence="3">Uncharacterized protein</fullName>
    </submittedName>
</protein>
<keyword evidence="2" id="KW-0732">Signal</keyword>
<sequence length="85" mass="8790">MPYLQRSVLLRAAAAALALGAAFGAESAVENALARGGAQRVEQNASMCDRVARLAADAHADRSQPAGRPPLGRVVAASRCEHAPR</sequence>
<evidence type="ECO:0000256" key="1">
    <source>
        <dbReference type="SAM" id="MobiDB-lite"/>
    </source>
</evidence>
<accession>A0ABT1J7E6</accession>
<evidence type="ECO:0000313" key="3">
    <source>
        <dbReference type="EMBL" id="MCP2312641.1"/>
    </source>
</evidence>
<gene>
    <name evidence="3" type="ORF">FHR36_005807</name>
</gene>
<evidence type="ECO:0000256" key="2">
    <source>
        <dbReference type="SAM" id="SignalP"/>
    </source>
</evidence>
<feature type="chain" id="PRO_5046310220" evidence="2">
    <location>
        <begin position="28"/>
        <end position="85"/>
    </location>
</feature>
<reference evidence="3 4" key="1">
    <citation type="submission" date="2022-06" db="EMBL/GenBank/DDBJ databases">
        <title>Sequencing the genomes of 1000 actinobacteria strains.</title>
        <authorList>
            <person name="Klenk H.-P."/>
        </authorList>
    </citation>
    <scope>NUCLEOTIDE SEQUENCE [LARGE SCALE GENOMIC DNA]</scope>
    <source>
        <strain evidence="3 4">DSM 41656</strain>
    </source>
</reference>
<evidence type="ECO:0000313" key="4">
    <source>
        <dbReference type="Proteomes" id="UP001206483"/>
    </source>
</evidence>
<feature type="signal peptide" evidence="2">
    <location>
        <begin position="1"/>
        <end position="27"/>
    </location>
</feature>
<dbReference type="Proteomes" id="UP001206483">
    <property type="component" value="Unassembled WGS sequence"/>
</dbReference>
<dbReference type="EMBL" id="JAMZDX010000005">
    <property type="protein sequence ID" value="MCP2312641.1"/>
    <property type="molecule type" value="Genomic_DNA"/>
</dbReference>
<name>A0ABT1J7E6_9ACTN</name>
<keyword evidence="4" id="KW-1185">Reference proteome</keyword>
<proteinExistence type="predicted"/>
<dbReference type="RefSeq" id="WP_253801830.1">
    <property type="nucleotide sequence ID" value="NZ_BAAAUB010000082.1"/>
</dbReference>
<feature type="region of interest" description="Disordered" evidence="1">
    <location>
        <begin position="58"/>
        <end position="85"/>
    </location>
</feature>
<organism evidence="3 4">
    <name type="scientific">Kitasatospora paracochleata</name>
    <dbReference type="NCBI Taxonomy" id="58354"/>
    <lineage>
        <taxon>Bacteria</taxon>
        <taxon>Bacillati</taxon>
        <taxon>Actinomycetota</taxon>
        <taxon>Actinomycetes</taxon>
        <taxon>Kitasatosporales</taxon>
        <taxon>Streptomycetaceae</taxon>
        <taxon>Kitasatospora</taxon>
    </lineage>
</organism>
<comment type="caution">
    <text evidence="3">The sequence shown here is derived from an EMBL/GenBank/DDBJ whole genome shotgun (WGS) entry which is preliminary data.</text>
</comment>